<dbReference type="Proteomes" id="UP000419138">
    <property type="component" value="Unassembled WGS sequence"/>
</dbReference>
<comment type="caution">
    <text evidence="2">The sequence shown here is derived from an EMBL/GenBank/DDBJ whole genome shotgun (WGS) entry which is preliminary data.</text>
</comment>
<evidence type="ECO:0000313" key="2">
    <source>
        <dbReference type="EMBL" id="MQT04847.1"/>
    </source>
</evidence>
<proteinExistence type="predicted"/>
<evidence type="ECO:0000259" key="1">
    <source>
        <dbReference type="Pfam" id="PF04149"/>
    </source>
</evidence>
<dbReference type="InterPro" id="IPR007278">
    <property type="entry name" value="DUF397"/>
</dbReference>
<dbReference type="AlphaFoldDB" id="A0A646KS38"/>
<dbReference type="OrthoDB" id="3630359at2"/>
<protein>
    <submittedName>
        <fullName evidence="2">DUF397 domain-containing protein</fullName>
    </submittedName>
</protein>
<name>A0A646KS38_STRJU</name>
<organism evidence="2 3">
    <name type="scientific">Streptomyces jumonjinensis</name>
    <dbReference type="NCBI Taxonomy" id="1945"/>
    <lineage>
        <taxon>Bacteria</taxon>
        <taxon>Bacillati</taxon>
        <taxon>Actinomycetota</taxon>
        <taxon>Actinomycetes</taxon>
        <taxon>Kitasatosporales</taxon>
        <taxon>Streptomycetaceae</taxon>
        <taxon>Streptomyces</taxon>
    </lineage>
</organism>
<gene>
    <name evidence="2" type="ORF">FF041_33330</name>
</gene>
<dbReference type="RefSeq" id="WP_153526147.1">
    <property type="nucleotide sequence ID" value="NZ_JBEPDZ010000048.1"/>
</dbReference>
<keyword evidence="3" id="KW-1185">Reference proteome</keyword>
<feature type="domain" description="DUF397" evidence="1">
    <location>
        <begin position="9"/>
        <end position="59"/>
    </location>
</feature>
<dbReference type="Pfam" id="PF04149">
    <property type="entry name" value="DUF397"/>
    <property type="match status" value="1"/>
</dbReference>
<sequence length="66" mass="7155">MDATDLAHAVWTKSSYSLTQCVEIARLPGGAIALRDSKSPGRQPLRFTADEWSAFRHGVLADGPLD</sequence>
<accession>A0A646KS38</accession>
<evidence type="ECO:0000313" key="3">
    <source>
        <dbReference type="Proteomes" id="UP000419138"/>
    </source>
</evidence>
<reference evidence="2 3" key="1">
    <citation type="submission" date="2019-05" db="EMBL/GenBank/DDBJ databases">
        <title>Comparative genomics and metabolomics analyses of clavulanic acid producing Streptomyces species provides insight into specialized metabolism and evolution of beta-lactam biosynthetic gene clusters.</title>
        <authorList>
            <person name="Moore M.A."/>
            <person name="Cruz-Morales P."/>
            <person name="Barona Gomez F."/>
            <person name="Kapil T."/>
        </authorList>
    </citation>
    <scope>NUCLEOTIDE SEQUENCE [LARGE SCALE GENOMIC DNA]</scope>
    <source>
        <strain evidence="2 3">NRRL 5741</strain>
    </source>
</reference>
<dbReference type="EMBL" id="VCLA01000194">
    <property type="protein sequence ID" value="MQT04847.1"/>
    <property type="molecule type" value="Genomic_DNA"/>
</dbReference>